<evidence type="ECO:0000256" key="1">
    <source>
        <dbReference type="ARBA" id="ARBA00022786"/>
    </source>
</evidence>
<dbReference type="EMBL" id="JBJJXI010000064">
    <property type="protein sequence ID" value="KAL3397454.1"/>
    <property type="molecule type" value="Genomic_DNA"/>
</dbReference>
<evidence type="ECO:0000259" key="4">
    <source>
        <dbReference type="PROSITE" id="PS50102"/>
    </source>
</evidence>
<dbReference type="InterPro" id="IPR012677">
    <property type="entry name" value="Nucleotide-bd_a/b_plait_sf"/>
</dbReference>
<accession>A0ABD2WXW3</accession>
<reference evidence="5 6" key="1">
    <citation type="journal article" date="2024" name="bioRxiv">
        <title>A reference genome for Trichogramma kaykai: A tiny desert-dwelling parasitoid wasp with competing sex-ratio distorters.</title>
        <authorList>
            <person name="Culotta J."/>
            <person name="Lindsey A.R."/>
        </authorList>
    </citation>
    <scope>NUCLEOTIDE SEQUENCE [LARGE SCALE GENOMIC DNA]</scope>
    <source>
        <strain evidence="5 6">KSX58</strain>
    </source>
</reference>
<dbReference type="GO" id="GO:0003723">
    <property type="term" value="F:RNA binding"/>
    <property type="evidence" value="ECO:0007669"/>
    <property type="project" value="UniProtKB-UniRule"/>
</dbReference>
<dbReference type="InterPro" id="IPR032675">
    <property type="entry name" value="LRR_dom_sf"/>
</dbReference>
<dbReference type="SMART" id="SM00256">
    <property type="entry name" value="FBOX"/>
    <property type="match status" value="1"/>
</dbReference>
<dbReference type="InterPro" id="IPR057207">
    <property type="entry name" value="FBXL15_LRR"/>
</dbReference>
<dbReference type="Gene3D" id="3.80.10.10">
    <property type="entry name" value="Ribonuclease Inhibitor"/>
    <property type="match status" value="1"/>
</dbReference>
<dbReference type="PANTHER" id="PTHR13318">
    <property type="entry name" value="PARTNER OF PAIRED, ISOFORM B-RELATED"/>
    <property type="match status" value="1"/>
</dbReference>
<dbReference type="SMART" id="SM00360">
    <property type="entry name" value="RRM"/>
    <property type="match status" value="1"/>
</dbReference>
<dbReference type="Proteomes" id="UP001627154">
    <property type="component" value="Unassembled WGS sequence"/>
</dbReference>
<dbReference type="SUPFAM" id="SSF81383">
    <property type="entry name" value="F-box domain"/>
    <property type="match status" value="1"/>
</dbReference>
<keyword evidence="2 3" id="KW-0694">RNA-binding</keyword>
<dbReference type="InterPro" id="IPR001810">
    <property type="entry name" value="F-box_dom"/>
</dbReference>
<dbReference type="Pfam" id="PF12937">
    <property type="entry name" value="F-box-like"/>
    <property type="match status" value="1"/>
</dbReference>
<keyword evidence="6" id="KW-1185">Reference proteome</keyword>
<evidence type="ECO:0000313" key="5">
    <source>
        <dbReference type="EMBL" id="KAL3397454.1"/>
    </source>
</evidence>
<name>A0ABD2WXW3_9HYME</name>
<dbReference type="SUPFAM" id="SSF52047">
    <property type="entry name" value="RNI-like"/>
    <property type="match status" value="1"/>
</dbReference>
<proteinExistence type="predicted"/>
<evidence type="ECO:0000256" key="3">
    <source>
        <dbReference type="PROSITE-ProRule" id="PRU00176"/>
    </source>
</evidence>
<dbReference type="InterPro" id="IPR035979">
    <property type="entry name" value="RBD_domain_sf"/>
</dbReference>
<dbReference type="InterPro" id="IPR006553">
    <property type="entry name" value="Leu-rich_rpt_Cys-con_subtyp"/>
</dbReference>
<evidence type="ECO:0000256" key="2">
    <source>
        <dbReference type="ARBA" id="ARBA00022884"/>
    </source>
</evidence>
<dbReference type="PROSITE" id="PS50102">
    <property type="entry name" value="RRM"/>
    <property type="match status" value="1"/>
</dbReference>
<dbReference type="SMART" id="SM00367">
    <property type="entry name" value="LRR_CC"/>
    <property type="match status" value="6"/>
</dbReference>
<gene>
    <name evidence="5" type="ORF">TKK_008790</name>
</gene>
<dbReference type="SUPFAM" id="SSF54928">
    <property type="entry name" value="RNA-binding domain, RBD"/>
    <property type="match status" value="1"/>
</dbReference>
<feature type="domain" description="RRM" evidence="4">
    <location>
        <begin position="47"/>
        <end position="124"/>
    </location>
</feature>
<dbReference type="Gene3D" id="3.30.70.330">
    <property type="match status" value="1"/>
</dbReference>
<dbReference type="InterPro" id="IPR000504">
    <property type="entry name" value="RRM_dom"/>
</dbReference>
<dbReference type="AlphaFoldDB" id="A0ABD2WXW3"/>
<protein>
    <recommendedName>
        <fullName evidence="4">RRM domain-containing protein</fullName>
    </recommendedName>
</protein>
<evidence type="ECO:0000313" key="6">
    <source>
        <dbReference type="Proteomes" id="UP001627154"/>
    </source>
</evidence>
<dbReference type="InterPro" id="IPR036047">
    <property type="entry name" value="F-box-like_dom_sf"/>
</dbReference>
<dbReference type="Pfam" id="PF00076">
    <property type="entry name" value="RRM_1"/>
    <property type="match status" value="1"/>
</dbReference>
<comment type="caution">
    <text evidence="5">The sequence shown here is derived from an EMBL/GenBank/DDBJ whole genome shotgun (WGS) entry which is preliminary data.</text>
</comment>
<organism evidence="5 6">
    <name type="scientific">Trichogramma kaykai</name>
    <dbReference type="NCBI Taxonomy" id="54128"/>
    <lineage>
        <taxon>Eukaryota</taxon>
        <taxon>Metazoa</taxon>
        <taxon>Ecdysozoa</taxon>
        <taxon>Arthropoda</taxon>
        <taxon>Hexapoda</taxon>
        <taxon>Insecta</taxon>
        <taxon>Pterygota</taxon>
        <taxon>Neoptera</taxon>
        <taxon>Endopterygota</taxon>
        <taxon>Hymenoptera</taxon>
        <taxon>Apocrita</taxon>
        <taxon>Proctotrupomorpha</taxon>
        <taxon>Chalcidoidea</taxon>
        <taxon>Trichogrammatidae</taxon>
        <taxon>Trichogramma</taxon>
    </lineage>
</organism>
<sequence length="645" mass="73087">MEDEIGDGLCGILHRLWSININGMFLHDIHQDVRCMKPYTTDGTPIRKLFIGNISQRTSWKDLQKLFAEYGPVDGCYVKKNPGKSNYAFVTFCHKEDALKAAKAGHMKKIHLHNRDLRVVPADSWHQPDSIENLQKKQEKASMAEAEIKYDLNPDCLIHGLNDDCLVHIFSFLPIVDRVRSERVCRRWRVLTQYSWHSFKRIDLSNSTWGINSEIHPIEVDTPILRKVLLRCGRYLTHIDFSSFGKKLSKSTLTVIGHCCSNLQSVDVTGLDVSPAGVKALASSCEQLTEFSLGHCSSSCDPDLSTLFSKNKKLKSVKLLQNGSTGKCFLSLTGESLEELVVEKCPNISPCHFSKAIQSFTNLKTLIIDKCVSFNDQVVKAISTHGKNISTLSLCDYYPMISKEVMPQLASLENLEVLDISQNYLVQNDFLIAISVHCKLLKNVDITACDKVDDTGLASICSLPLIEHLTVSYIGNITDAVLVNMPRLKTLECRGCPLIGNKGLVTLLEESHNLWLIDLSGCNLISNELIDSAIESTKNRTNGVVCKMYVGGTKVTETKKVSPFLQVLNVDLCEYYKRPDFDHNQYNFFPEEMYDLYDMDDDYGFDNFNEEFEEDFEYDALYSMDFPDYDNMFEFYHANESDLDD</sequence>
<keyword evidence="1" id="KW-0833">Ubl conjugation pathway</keyword>
<dbReference type="Gene3D" id="1.20.1280.50">
    <property type="match status" value="1"/>
</dbReference>
<dbReference type="Pfam" id="PF25372">
    <property type="entry name" value="DUF7885"/>
    <property type="match status" value="1"/>
</dbReference>
<dbReference type="CDD" id="cd00590">
    <property type="entry name" value="RRM_SF"/>
    <property type="match status" value="1"/>
</dbReference>